<proteinExistence type="predicted"/>
<feature type="region of interest" description="Disordered" evidence="1">
    <location>
        <begin position="49"/>
        <end position="69"/>
    </location>
</feature>
<dbReference type="EMBL" id="GDHC01008194">
    <property type="protein sequence ID" value="JAQ10435.1"/>
    <property type="molecule type" value="Transcribed_RNA"/>
</dbReference>
<gene>
    <name evidence="2" type="ORF">g.97446</name>
</gene>
<evidence type="ECO:0000256" key="1">
    <source>
        <dbReference type="SAM" id="MobiDB-lite"/>
    </source>
</evidence>
<feature type="non-terminal residue" evidence="2">
    <location>
        <position position="1"/>
    </location>
</feature>
<protein>
    <submittedName>
        <fullName evidence="2">Uncharacterized protein</fullName>
    </submittedName>
</protein>
<reference evidence="2" key="1">
    <citation type="journal article" date="2016" name="Gigascience">
        <title>De novo construction of an expanded transcriptome assembly for the western tarnished plant bug, Lygus hesperus.</title>
        <authorList>
            <person name="Tassone E.E."/>
            <person name="Geib S.M."/>
            <person name="Hall B."/>
            <person name="Fabrick J.A."/>
            <person name="Brent C.S."/>
            <person name="Hull J.J."/>
        </authorList>
    </citation>
    <scope>NUCLEOTIDE SEQUENCE</scope>
</reference>
<organism evidence="2">
    <name type="scientific">Lygus hesperus</name>
    <name type="common">Western plant bug</name>
    <dbReference type="NCBI Taxonomy" id="30085"/>
    <lineage>
        <taxon>Eukaryota</taxon>
        <taxon>Metazoa</taxon>
        <taxon>Ecdysozoa</taxon>
        <taxon>Arthropoda</taxon>
        <taxon>Hexapoda</taxon>
        <taxon>Insecta</taxon>
        <taxon>Pterygota</taxon>
        <taxon>Neoptera</taxon>
        <taxon>Paraneoptera</taxon>
        <taxon>Hemiptera</taxon>
        <taxon>Heteroptera</taxon>
        <taxon>Panheteroptera</taxon>
        <taxon>Cimicomorpha</taxon>
        <taxon>Miridae</taxon>
        <taxon>Mirini</taxon>
        <taxon>Lygus</taxon>
    </lineage>
</organism>
<name>A0A146LTI1_LYGHE</name>
<accession>A0A146LTI1</accession>
<sequence length="125" mass="14229">LYFIVSKNMSFSHRTAQIYTSHLKRMRDDKRTNTRNKCDETYLQLPDTKCSSESSFSECSDSKLTSSSNDLSRFSFRGYSVADVDSGSIAKSYSFHCTQKQSMDDINTLGGNMMDVLRRKDESTA</sequence>
<evidence type="ECO:0000313" key="2">
    <source>
        <dbReference type="EMBL" id="JAQ10435.1"/>
    </source>
</evidence>
<dbReference type="AlphaFoldDB" id="A0A146LTI1"/>